<organism evidence="3 4">
    <name type="scientific">Calocera cornea HHB12733</name>
    <dbReference type="NCBI Taxonomy" id="1353952"/>
    <lineage>
        <taxon>Eukaryota</taxon>
        <taxon>Fungi</taxon>
        <taxon>Dikarya</taxon>
        <taxon>Basidiomycota</taxon>
        <taxon>Agaricomycotina</taxon>
        <taxon>Dacrymycetes</taxon>
        <taxon>Dacrymycetales</taxon>
        <taxon>Dacrymycetaceae</taxon>
        <taxon>Calocera</taxon>
    </lineage>
</organism>
<comment type="similarity">
    <text evidence="1">Belongs to the actin family.</text>
</comment>
<gene>
    <name evidence="3" type="ORF">CALCODRAFT_523664</name>
</gene>
<dbReference type="PANTHER" id="PTHR11937">
    <property type="entry name" value="ACTIN"/>
    <property type="match status" value="1"/>
</dbReference>
<dbReference type="AlphaFoldDB" id="A0A165GTT3"/>
<keyword evidence="4" id="KW-1185">Reference proteome</keyword>
<reference evidence="3 4" key="1">
    <citation type="journal article" date="2016" name="Mol. Biol. Evol.">
        <title>Comparative Genomics of Early-Diverging Mushroom-Forming Fungi Provides Insights into the Origins of Lignocellulose Decay Capabilities.</title>
        <authorList>
            <person name="Nagy L.G."/>
            <person name="Riley R."/>
            <person name="Tritt A."/>
            <person name="Adam C."/>
            <person name="Daum C."/>
            <person name="Floudas D."/>
            <person name="Sun H."/>
            <person name="Yadav J.S."/>
            <person name="Pangilinan J."/>
            <person name="Larsson K.H."/>
            <person name="Matsuura K."/>
            <person name="Barry K."/>
            <person name="Labutti K."/>
            <person name="Kuo R."/>
            <person name="Ohm R.A."/>
            <person name="Bhattacharya S.S."/>
            <person name="Shirouzu T."/>
            <person name="Yoshinaga Y."/>
            <person name="Martin F.M."/>
            <person name="Grigoriev I.V."/>
            <person name="Hibbett D.S."/>
        </authorList>
    </citation>
    <scope>NUCLEOTIDE SEQUENCE [LARGE SCALE GENOMIC DNA]</scope>
    <source>
        <strain evidence="3 4">HHB12733</strain>
    </source>
</reference>
<evidence type="ECO:0000313" key="4">
    <source>
        <dbReference type="Proteomes" id="UP000076842"/>
    </source>
</evidence>
<dbReference type="Proteomes" id="UP000076842">
    <property type="component" value="Unassembled WGS sequence"/>
</dbReference>
<dbReference type="EMBL" id="KV423951">
    <property type="protein sequence ID" value="KZT58468.1"/>
    <property type="molecule type" value="Genomic_DNA"/>
</dbReference>
<dbReference type="Pfam" id="PF00022">
    <property type="entry name" value="Actin"/>
    <property type="match status" value="2"/>
</dbReference>
<dbReference type="InterPro" id="IPR004000">
    <property type="entry name" value="Actin"/>
</dbReference>
<dbReference type="Gene3D" id="3.90.640.10">
    <property type="entry name" value="Actin, Chain A, domain 4"/>
    <property type="match status" value="2"/>
</dbReference>
<accession>A0A165GTT3</accession>
<dbReference type="InParanoid" id="A0A165GTT3"/>
<evidence type="ECO:0000256" key="2">
    <source>
        <dbReference type="SAM" id="MobiDB-lite"/>
    </source>
</evidence>
<name>A0A165GTT3_9BASI</name>
<dbReference type="FunCoup" id="A0A165GTT3">
    <property type="interactions" value="300"/>
</dbReference>
<sequence>MPVAVPPNTAMDVDMDQVGVSGSTSPFEPPVVSLSVPPTSPYIPVLGNYREEYYPDRTPIIIDNGATNFRAGFGKDEDPYIVVDSLFSKYRDRKTNTPVLLFGNELVDDATTRSNSKTSWDGDVLVSPEGMETALDWTFIKLGIDDDKVDHPIVMTERMTTPLASRAFVSELLFEAYNAPSVVYGPDGYFSLYANAPSPSDVDGVVVSFNTQSTSMWPVLGGEAQMNQARRIPFGGTQAVDLLLKYVQLKYPGFPTRVTQPQAAWIFQSCCEFTPASYIEKVRELRDPPRLKQFTKIVQFPFVAVLTEEELERQSERRREAGRRLQETSARIRMEKLIEKENNLEYYLKLREWREKEKKPSYLARLEDHGFETEVEFESVVRKLEAAVTAARRKEAGLEEPVTDEAPPTFPLIDRPDGELTEEELKEKRKQRLMKAGYDARMRVRAEKEREEERKRQADRDEEEERGRDLTGWSARLKREHEVIMDKIKDRKRKHAALSDRKSMAAQQRMRSIANLAADTPTGSKRRKRNTEDMFGENDDDWAIYRKIQGGEDEDDEEDDFARLESIENRLLAHDPTFDLSLTYAARESQRSALLNAFRPIPAENDLAATYQIWLNTERIRVAEAWFNPSIAGVDCAGLGEVLTGILKSFGEDERDRLIRNIHITGGPSQLPGLPERLQYELAQALPFGAPLTIRPAKDARLDAWHGMAQYSRTADLQNSLTTRDMYNEWGPERMKAWKGGNWPGAVGIDD</sequence>
<proteinExistence type="inferred from homology"/>
<dbReference type="InterPro" id="IPR043129">
    <property type="entry name" value="ATPase_NBD"/>
</dbReference>
<feature type="region of interest" description="Disordered" evidence="2">
    <location>
        <begin position="395"/>
        <end position="469"/>
    </location>
</feature>
<protein>
    <submittedName>
        <fullName evidence="3">Actin-like ATPase domain-containing protein</fullName>
    </submittedName>
</protein>
<feature type="compositionally biased region" description="Basic and acidic residues" evidence="2">
    <location>
        <begin position="438"/>
        <end position="469"/>
    </location>
</feature>
<dbReference type="OrthoDB" id="7340501at2759"/>
<dbReference type="STRING" id="1353952.A0A165GTT3"/>
<evidence type="ECO:0000313" key="3">
    <source>
        <dbReference type="EMBL" id="KZT58468.1"/>
    </source>
</evidence>
<dbReference type="SUPFAM" id="SSF53067">
    <property type="entry name" value="Actin-like ATPase domain"/>
    <property type="match status" value="2"/>
</dbReference>
<evidence type="ECO:0000256" key="1">
    <source>
        <dbReference type="RuleBase" id="RU000487"/>
    </source>
</evidence>
<feature type="compositionally biased region" description="Basic and acidic residues" evidence="2">
    <location>
        <begin position="414"/>
        <end position="427"/>
    </location>
</feature>
<dbReference type="SMART" id="SM00268">
    <property type="entry name" value="ACTIN"/>
    <property type="match status" value="1"/>
</dbReference>
<dbReference type="Gene3D" id="3.30.420.40">
    <property type="match status" value="4"/>
</dbReference>